<evidence type="ECO:0000256" key="7">
    <source>
        <dbReference type="RuleBase" id="RU366031"/>
    </source>
</evidence>
<keyword evidence="4 7" id="KW-0456">Lyase</keyword>
<organism evidence="10">
    <name type="scientific">Mantoniella antarctica</name>
    <dbReference type="NCBI Taxonomy" id="81844"/>
    <lineage>
        <taxon>Eukaryota</taxon>
        <taxon>Viridiplantae</taxon>
        <taxon>Chlorophyta</taxon>
        <taxon>Mamiellophyceae</taxon>
        <taxon>Mamiellales</taxon>
        <taxon>Mamiellaceae</taxon>
        <taxon>Mantoniella</taxon>
    </lineage>
</organism>
<dbReference type="Gene3D" id="3.40.50.10090">
    <property type="match status" value="2"/>
</dbReference>
<dbReference type="UniPathway" id="UPA00251">
    <property type="reaction ID" value="UER00320"/>
</dbReference>
<dbReference type="InterPro" id="IPR039793">
    <property type="entry name" value="UROS/Hem4"/>
</dbReference>
<dbReference type="EC" id="4.2.1.75" evidence="3 7"/>
<evidence type="ECO:0000313" key="10">
    <source>
        <dbReference type="EMBL" id="CAD8720932.1"/>
    </source>
</evidence>
<evidence type="ECO:0000256" key="2">
    <source>
        <dbReference type="ARBA" id="ARBA00008133"/>
    </source>
</evidence>
<evidence type="ECO:0000256" key="6">
    <source>
        <dbReference type="ARBA" id="ARBA00048617"/>
    </source>
</evidence>
<name>A0A7S0T2T6_9CHLO</name>
<feature type="region of interest" description="Disordered" evidence="8">
    <location>
        <begin position="47"/>
        <end position="76"/>
    </location>
</feature>
<evidence type="ECO:0000256" key="3">
    <source>
        <dbReference type="ARBA" id="ARBA00013109"/>
    </source>
</evidence>
<sequence length="379" mass="38248">MSGASCVAASPARPARSLMLSLGNGGAPSKVVGATCRRRYCRGPTLGAATSPAPTSATASGHDAVADATDARGDGGTKYSGRRVVLTRENGKNGDMKARLEARGIECVEMPLIETAVGADRAALPAALADSTGWAWVCITSPEAAAVFLEAWRTAGRPDVPVACVGTGTAKIIAPEYASGALTAPTFTPSRANAVTLVAELPLPPPESAEGGDSSENRPPRVLYPASANAATTLQDGLAARGATVTRLNTYSTERVTSVAVDVLAHAMRADVVTFGSPSAVKAWVQLSGLAPAAVPAGTRGGGADAAAAAAHHPLYACIGRTSAKACHKIDLPGVLFPEDPGLDGWEGTVLEALDSLLVGEEGQGHGRGQDVVSGGEQL</sequence>
<dbReference type="PANTHER" id="PTHR38042">
    <property type="entry name" value="UROPORPHYRINOGEN-III SYNTHASE, CHLOROPLASTIC"/>
    <property type="match status" value="1"/>
</dbReference>
<evidence type="ECO:0000256" key="8">
    <source>
        <dbReference type="SAM" id="MobiDB-lite"/>
    </source>
</evidence>
<feature type="region of interest" description="Disordered" evidence="8">
    <location>
        <begin position="202"/>
        <end position="221"/>
    </location>
</feature>
<comment type="pathway">
    <text evidence="1 7">Porphyrin-containing compound metabolism; protoporphyrin-IX biosynthesis; coproporphyrinogen-III from 5-aminolevulinate: step 3/4.</text>
</comment>
<dbReference type="EMBL" id="HBFC01033844">
    <property type="protein sequence ID" value="CAD8720932.1"/>
    <property type="molecule type" value="Transcribed_RNA"/>
</dbReference>
<feature type="compositionally biased region" description="Low complexity" evidence="8">
    <location>
        <begin position="47"/>
        <end position="61"/>
    </location>
</feature>
<dbReference type="CDD" id="cd06578">
    <property type="entry name" value="HemD"/>
    <property type="match status" value="1"/>
</dbReference>
<dbReference type="GO" id="GO:0006780">
    <property type="term" value="P:uroporphyrinogen III biosynthetic process"/>
    <property type="evidence" value="ECO:0007669"/>
    <property type="project" value="UniProtKB-UniRule"/>
</dbReference>
<dbReference type="PANTHER" id="PTHR38042:SF1">
    <property type="entry name" value="UROPORPHYRINOGEN-III SYNTHASE, CHLOROPLASTIC"/>
    <property type="match status" value="1"/>
</dbReference>
<evidence type="ECO:0000256" key="4">
    <source>
        <dbReference type="ARBA" id="ARBA00023239"/>
    </source>
</evidence>
<gene>
    <name evidence="10" type="ORF">MANT1106_LOCUS20144</name>
</gene>
<keyword evidence="5 7" id="KW-0627">Porphyrin biosynthesis</keyword>
<dbReference type="Pfam" id="PF02602">
    <property type="entry name" value="HEM4"/>
    <property type="match status" value="1"/>
</dbReference>
<evidence type="ECO:0000256" key="5">
    <source>
        <dbReference type="ARBA" id="ARBA00023244"/>
    </source>
</evidence>
<evidence type="ECO:0000259" key="9">
    <source>
        <dbReference type="Pfam" id="PF02602"/>
    </source>
</evidence>
<dbReference type="AlphaFoldDB" id="A0A7S0T2T6"/>
<dbReference type="InterPro" id="IPR036108">
    <property type="entry name" value="4pyrrol_syn_uPrphyn_synt_sf"/>
</dbReference>
<dbReference type="SUPFAM" id="SSF69618">
    <property type="entry name" value="HemD-like"/>
    <property type="match status" value="1"/>
</dbReference>
<dbReference type="InterPro" id="IPR003754">
    <property type="entry name" value="4pyrrol_synth_uPrphyn_synth"/>
</dbReference>
<feature type="domain" description="Tetrapyrrole biosynthesis uroporphyrinogen III synthase" evidence="9">
    <location>
        <begin position="95"/>
        <end position="345"/>
    </location>
</feature>
<comment type="similarity">
    <text evidence="2 7">Belongs to the uroporphyrinogen-III synthase family.</text>
</comment>
<accession>A0A7S0T2T6</accession>
<evidence type="ECO:0000256" key="1">
    <source>
        <dbReference type="ARBA" id="ARBA00004772"/>
    </source>
</evidence>
<comment type="function">
    <text evidence="7">Catalyzes cyclization of the linear tetrapyrrole, hydroxymethylbilane, to the macrocyclic uroporphyrinogen III.</text>
</comment>
<proteinExistence type="inferred from homology"/>
<dbReference type="GO" id="GO:0006782">
    <property type="term" value="P:protoporphyrinogen IX biosynthetic process"/>
    <property type="evidence" value="ECO:0007669"/>
    <property type="project" value="UniProtKB-UniRule"/>
</dbReference>
<dbReference type="GO" id="GO:0004852">
    <property type="term" value="F:uroporphyrinogen-III synthase activity"/>
    <property type="evidence" value="ECO:0007669"/>
    <property type="project" value="UniProtKB-UniRule"/>
</dbReference>
<protein>
    <recommendedName>
        <fullName evidence="3 7">Uroporphyrinogen-III synthase</fullName>
        <ecNumber evidence="3 7">4.2.1.75</ecNumber>
    </recommendedName>
</protein>
<reference evidence="10" key="1">
    <citation type="submission" date="2021-01" db="EMBL/GenBank/DDBJ databases">
        <authorList>
            <person name="Corre E."/>
            <person name="Pelletier E."/>
            <person name="Niang G."/>
            <person name="Scheremetjew M."/>
            <person name="Finn R."/>
            <person name="Kale V."/>
            <person name="Holt S."/>
            <person name="Cochrane G."/>
            <person name="Meng A."/>
            <person name="Brown T."/>
            <person name="Cohen L."/>
        </authorList>
    </citation>
    <scope>NUCLEOTIDE SEQUENCE</scope>
    <source>
        <strain evidence="10">SL-175</strain>
    </source>
</reference>
<comment type="catalytic activity">
    <reaction evidence="6 7">
        <text>hydroxymethylbilane = uroporphyrinogen III + H2O</text>
        <dbReference type="Rhea" id="RHEA:18965"/>
        <dbReference type="ChEBI" id="CHEBI:15377"/>
        <dbReference type="ChEBI" id="CHEBI:57308"/>
        <dbReference type="ChEBI" id="CHEBI:57845"/>
        <dbReference type="EC" id="4.2.1.75"/>
    </reaction>
</comment>